<name>A0ABQ8JU12_DERPT</name>
<proteinExistence type="predicted"/>
<feature type="transmembrane region" description="Helical" evidence="2">
    <location>
        <begin position="111"/>
        <end position="138"/>
    </location>
</feature>
<gene>
    <name evidence="3" type="ORF">DERP_007016</name>
</gene>
<keyword evidence="4" id="KW-1185">Reference proteome</keyword>
<keyword evidence="2" id="KW-0812">Transmembrane</keyword>
<feature type="transmembrane region" description="Helical" evidence="2">
    <location>
        <begin position="87"/>
        <end position="105"/>
    </location>
</feature>
<evidence type="ECO:0000313" key="4">
    <source>
        <dbReference type="Proteomes" id="UP000887458"/>
    </source>
</evidence>
<evidence type="ECO:0000256" key="1">
    <source>
        <dbReference type="SAM" id="MobiDB-lite"/>
    </source>
</evidence>
<keyword evidence="2" id="KW-1133">Transmembrane helix</keyword>
<accession>A0ABQ8JU12</accession>
<feature type="region of interest" description="Disordered" evidence="1">
    <location>
        <begin position="1"/>
        <end position="30"/>
    </location>
</feature>
<evidence type="ECO:0000313" key="3">
    <source>
        <dbReference type="EMBL" id="KAH9426076.1"/>
    </source>
</evidence>
<sequence length="149" mass="17459">MCNKKIKFPVEDNNEAQNQNEDLNEDQEPEIVDPQILERQRLDELLDIQLGAPQMDWNPRPHVPNVPDRPIEPIVPNQPPFLVRNHWNILGTLVTSFGVVVTFFPQYTYQMLMLVSSVLATLYHNEVMGFCLAIYILIRIMYRNLRNQE</sequence>
<keyword evidence="2" id="KW-0472">Membrane</keyword>
<reference evidence="3 4" key="2">
    <citation type="journal article" date="2022" name="Mol. Biol. Evol.">
        <title>Comparative Genomics Reveals Insights into the Divergent Evolution of Astigmatic Mites and Household Pest Adaptations.</title>
        <authorList>
            <person name="Xiong Q."/>
            <person name="Wan A.T."/>
            <person name="Liu X."/>
            <person name="Fung C.S."/>
            <person name="Xiao X."/>
            <person name="Malainual N."/>
            <person name="Hou J."/>
            <person name="Wang L."/>
            <person name="Wang M."/>
            <person name="Yang K.Y."/>
            <person name="Cui Y."/>
            <person name="Leung E.L."/>
            <person name="Nong W."/>
            <person name="Shin S.K."/>
            <person name="Au S.W."/>
            <person name="Jeong K.Y."/>
            <person name="Chew F.T."/>
            <person name="Hui J.H."/>
            <person name="Leung T.F."/>
            <person name="Tungtrongchitr A."/>
            <person name="Zhong N."/>
            <person name="Liu Z."/>
            <person name="Tsui S.K."/>
        </authorList>
    </citation>
    <scope>NUCLEOTIDE SEQUENCE [LARGE SCALE GENOMIC DNA]</scope>
    <source>
        <strain evidence="3">Derp</strain>
    </source>
</reference>
<organism evidence="3 4">
    <name type="scientific">Dermatophagoides pteronyssinus</name>
    <name type="common">European house dust mite</name>
    <dbReference type="NCBI Taxonomy" id="6956"/>
    <lineage>
        <taxon>Eukaryota</taxon>
        <taxon>Metazoa</taxon>
        <taxon>Ecdysozoa</taxon>
        <taxon>Arthropoda</taxon>
        <taxon>Chelicerata</taxon>
        <taxon>Arachnida</taxon>
        <taxon>Acari</taxon>
        <taxon>Acariformes</taxon>
        <taxon>Sarcoptiformes</taxon>
        <taxon>Astigmata</taxon>
        <taxon>Psoroptidia</taxon>
        <taxon>Analgoidea</taxon>
        <taxon>Pyroglyphidae</taxon>
        <taxon>Dermatophagoidinae</taxon>
        <taxon>Dermatophagoides</taxon>
    </lineage>
</organism>
<dbReference type="Proteomes" id="UP000887458">
    <property type="component" value="Unassembled WGS sequence"/>
</dbReference>
<protein>
    <submittedName>
        <fullName evidence="3">Uncharacterized protein</fullName>
    </submittedName>
</protein>
<dbReference type="EMBL" id="NJHN03000012">
    <property type="protein sequence ID" value="KAH9426076.1"/>
    <property type="molecule type" value="Genomic_DNA"/>
</dbReference>
<comment type="caution">
    <text evidence="3">The sequence shown here is derived from an EMBL/GenBank/DDBJ whole genome shotgun (WGS) entry which is preliminary data.</text>
</comment>
<evidence type="ECO:0000256" key="2">
    <source>
        <dbReference type="SAM" id="Phobius"/>
    </source>
</evidence>
<reference evidence="3 4" key="1">
    <citation type="journal article" date="2018" name="J. Allergy Clin. Immunol.">
        <title>High-quality assembly of Dermatophagoides pteronyssinus genome and transcriptome reveals a wide range of novel allergens.</title>
        <authorList>
            <person name="Liu X.Y."/>
            <person name="Yang K.Y."/>
            <person name="Wang M.Q."/>
            <person name="Kwok J.S."/>
            <person name="Zeng X."/>
            <person name="Yang Z."/>
            <person name="Xiao X.J."/>
            <person name="Lau C.P."/>
            <person name="Li Y."/>
            <person name="Huang Z.M."/>
            <person name="Ba J.G."/>
            <person name="Yim A.K."/>
            <person name="Ouyang C.Y."/>
            <person name="Ngai S.M."/>
            <person name="Chan T.F."/>
            <person name="Leung E.L."/>
            <person name="Liu L."/>
            <person name="Liu Z.G."/>
            <person name="Tsui S.K."/>
        </authorList>
    </citation>
    <scope>NUCLEOTIDE SEQUENCE [LARGE SCALE GENOMIC DNA]</scope>
    <source>
        <strain evidence="3">Derp</strain>
    </source>
</reference>